<dbReference type="InterPro" id="IPR006675">
    <property type="entry name" value="HDIG_dom"/>
</dbReference>
<accession>A0ABU5EFI2</accession>
<dbReference type="RefSeq" id="WP_320510161.1">
    <property type="nucleotide sequence ID" value="NZ_JAXCLW010000007.1"/>
</dbReference>
<proteinExistence type="inferred from homology"/>
<comment type="caution">
    <text evidence="5">The sequence shown here is derived from an EMBL/GenBank/DDBJ whole genome shotgun (WGS) entry which is preliminary data.</text>
</comment>
<dbReference type="SUPFAM" id="SSF109604">
    <property type="entry name" value="HD-domain/PDEase-like"/>
    <property type="match status" value="1"/>
</dbReference>
<dbReference type="NCBIfam" id="TIGR00277">
    <property type="entry name" value="HDIG"/>
    <property type="match status" value="1"/>
</dbReference>
<dbReference type="InterPro" id="IPR006674">
    <property type="entry name" value="HD_domain"/>
</dbReference>
<dbReference type="CDD" id="cd00077">
    <property type="entry name" value="HDc"/>
    <property type="match status" value="1"/>
</dbReference>
<dbReference type="HAMAP" id="MF_01212">
    <property type="entry name" value="dGTPase_type2"/>
    <property type="match status" value="1"/>
</dbReference>
<dbReference type="InterPro" id="IPR050135">
    <property type="entry name" value="dGTPase-like"/>
</dbReference>
<dbReference type="NCBIfam" id="NF002326">
    <property type="entry name" value="PRK01286.1-1"/>
    <property type="match status" value="1"/>
</dbReference>
<sequence>MEPYASDPKASRGRLVPEPESPGRSIFQRDRDRVIHSVAFRRLKHKTQVFIYHEGDHYRTRLTHSIEVAQIARSLARSLGLNEDLAEAVALAHDLGHPPFGHAGEEALDHCLAEHGGFDHNEQTFRVLTQLERRYAAFDGLNLSWEALEGVVKHNGPLIGPHAHAKARGKPVPPTIAAYNAQCDLDLAGFASAEAQVAAISDDIAYNNHDIDDGLRAGLFTVADLTDVPLAGPIFAEVAKQYPGLETSRLIGEAVRRMINRMVTDVTAETRRRLAEAKVKTIDDIRRLDRPVVAFSDTMRAHDIALKKFLFQKMYRHHRVVQTTQKAARVVVDLYDLLVTQPTCLPSEWQSGVDDPHTTATARLVADYIGGMTDKYALEMHRRLFDPYERM</sequence>
<feature type="domain" description="HD" evidence="4">
    <location>
        <begin position="61"/>
        <end position="207"/>
    </location>
</feature>
<dbReference type="InterPro" id="IPR003607">
    <property type="entry name" value="HD/PDEase_dom"/>
</dbReference>
<evidence type="ECO:0000256" key="2">
    <source>
        <dbReference type="HAMAP-Rule" id="MF_01212"/>
    </source>
</evidence>
<keyword evidence="1 2" id="KW-0378">Hydrolase</keyword>
<dbReference type="Gene3D" id="1.10.3210.10">
    <property type="entry name" value="Hypothetical protein af1432"/>
    <property type="match status" value="1"/>
</dbReference>
<dbReference type="Proteomes" id="UP001279642">
    <property type="component" value="Unassembled WGS sequence"/>
</dbReference>
<dbReference type="Pfam" id="PF13286">
    <property type="entry name" value="HD_assoc"/>
    <property type="match status" value="1"/>
</dbReference>
<reference evidence="5 6" key="1">
    <citation type="journal article" date="2016" name="Antonie Van Leeuwenhoek">
        <title>Dongia soli sp. nov., isolated from soil from Dokdo, Korea.</title>
        <authorList>
            <person name="Kim D.U."/>
            <person name="Lee H."/>
            <person name="Kim H."/>
            <person name="Kim S.G."/>
            <person name="Ka J.O."/>
        </authorList>
    </citation>
    <scope>NUCLEOTIDE SEQUENCE [LARGE SCALE GENOMIC DNA]</scope>
    <source>
        <strain evidence="5 6">D78</strain>
    </source>
</reference>
<dbReference type="SMART" id="SM00471">
    <property type="entry name" value="HDc"/>
    <property type="match status" value="1"/>
</dbReference>
<evidence type="ECO:0000256" key="3">
    <source>
        <dbReference type="SAM" id="MobiDB-lite"/>
    </source>
</evidence>
<feature type="region of interest" description="Disordered" evidence="3">
    <location>
        <begin position="1"/>
        <end position="25"/>
    </location>
</feature>
<keyword evidence="6" id="KW-1185">Reference proteome</keyword>
<evidence type="ECO:0000256" key="1">
    <source>
        <dbReference type="ARBA" id="ARBA00022801"/>
    </source>
</evidence>
<dbReference type="InterPro" id="IPR026875">
    <property type="entry name" value="PHydrolase_assoc_dom"/>
</dbReference>
<gene>
    <name evidence="5" type="ORF">SMD27_19775</name>
</gene>
<organism evidence="5 6">
    <name type="scientific">Dongia soli</name>
    <dbReference type="NCBI Taxonomy" id="600628"/>
    <lineage>
        <taxon>Bacteria</taxon>
        <taxon>Pseudomonadati</taxon>
        <taxon>Pseudomonadota</taxon>
        <taxon>Alphaproteobacteria</taxon>
        <taxon>Rhodospirillales</taxon>
        <taxon>Dongiaceae</taxon>
        <taxon>Dongia</taxon>
    </lineage>
</organism>
<evidence type="ECO:0000313" key="6">
    <source>
        <dbReference type="Proteomes" id="UP001279642"/>
    </source>
</evidence>
<evidence type="ECO:0000313" key="5">
    <source>
        <dbReference type="EMBL" id="MDY0885092.1"/>
    </source>
</evidence>
<dbReference type="InterPro" id="IPR006261">
    <property type="entry name" value="dGTPase"/>
</dbReference>
<dbReference type="EMBL" id="JAXCLW010000007">
    <property type="protein sequence ID" value="MDY0885092.1"/>
    <property type="molecule type" value="Genomic_DNA"/>
</dbReference>
<dbReference type="Pfam" id="PF01966">
    <property type="entry name" value="HD"/>
    <property type="match status" value="1"/>
</dbReference>
<protein>
    <recommendedName>
        <fullName evidence="2">Deoxyguanosinetriphosphate triphosphohydrolase-like protein</fullName>
    </recommendedName>
</protein>
<name>A0ABU5EFI2_9PROT</name>
<dbReference type="PANTHER" id="PTHR11373">
    <property type="entry name" value="DEOXYNUCLEOSIDE TRIPHOSPHATE TRIPHOSPHOHYDROLASE"/>
    <property type="match status" value="1"/>
</dbReference>
<dbReference type="PANTHER" id="PTHR11373:SF43">
    <property type="entry name" value="DEOXYGUANOSINETRIPHOSPHATE TRIPHOSPHOHYDROLASE-LIKE PROTEIN"/>
    <property type="match status" value="1"/>
</dbReference>
<evidence type="ECO:0000259" key="4">
    <source>
        <dbReference type="PROSITE" id="PS51831"/>
    </source>
</evidence>
<dbReference type="NCBIfam" id="TIGR01353">
    <property type="entry name" value="dGTP_triPase"/>
    <property type="match status" value="1"/>
</dbReference>
<comment type="similarity">
    <text evidence="2">Belongs to the dGTPase family. Type 2 subfamily.</text>
</comment>
<dbReference type="PROSITE" id="PS51831">
    <property type="entry name" value="HD"/>
    <property type="match status" value="1"/>
</dbReference>
<dbReference type="NCBIfam" id="NF002328">
    <property type="entry name" value="PRK01286.1-3"/>
    <property type="match status" value="1"/>
</dbReference>
<dbReference type="InterPro" id="IPR023023">
    <property type="entry name" value="dNTPase_2"/>
</dbReference>